<dbReference type="Proteomes" id="UP001519460">
    <property type="component" value="Unassembled WGS sequence"/>
</dbReference>
<evidence type="ECO:0000313" key="1">
    <source>
        <dbReference type="EMBL" id="KAK7486965.1"/>
    </source>
</evidence>
<sequence>MPACLPDKSTRGLSKTTVQTSRPVLFFLCIPRSTGAEIILDRLRRNVTDELKCMSIAAKYIRERLKVKHPHSLPYQQSQRVGGFSGANFTTVKVTSTWTVQQQRRRAGLGARVLETHVQDTDC</sequence>
<proteinExistence type="predicted"/>
<gene>
    <name evidence="1" type="ORF">BaRGS_00021781</name>
</gene>
<accession>A0ABD0KIV2</accession>
<organism evidence="1 2">
    <name type="scientific">Batillaria attramentaria</name>
    <dbReference type="NCBI Taxonomy" id="370345"/>
    <lineage>
        <taxon>Eukaryota</taxon>
        <taxon>Metazoa</taxon>
        <taxon>Spiralia</taxon>
        <taxon>Lophotrochozoa</taxon>
        <taxon>Mollusca</taxon>
        <taxon>Gastropoda</taxon>
        <taxon>Caenogastropoda</taxon>
        <taxon>Sorbeoconcha</taxon>
        <taxon>Cerithioidea</taxon>
        <taxon>Batillariidae</taxon>
        <taxon>Batillaria</taxon>
    </lineage>
</organism>
<evidence type="ECO:0000313" key="2">
    <source>
        <dbReference type="Proteomes" id="UP001519460"/>
    </source>
</evidence>
<keyword evidence="2" id="KW-1185">Reference proteome</keyword>
<dbReference type="EMBL" id="JACVVK020000171">
    <property type="protein sequence ID" value="KAK7486965.1"/>
    <property type="molecule type" value="Genomic_DNA"/>
</dbReference>
<comment type="caution">
    <text evidence="1">The sequence shown here is derived from an EMBL/GenBank/DDBJ whole genome shotgun (WGS) entry which is preliminary data.</text>
</comment>
<name>A0ABD0KIV2_9CAEN</name>
<dbReference type="AlphaFoldDB" id="A0ABD0KIV2"/>
<protein>
    <submittedName>
        <fullName evidence="1">Uncharacterized protein</fullName>
    </submittedName>
</protein>
<reference evidence="1 2" key="1">
    <citation type="journal article" date="2023" name="Sci. Data">
        <title>Genome assembly of the Korean intertidal mud-creeper Batillaria attramentaria.</title>
        <authorList>
            <person name="Patra A.K."/>
            <person name="Ho P.T."/>
            <person name="Jun S."/>
            <person name="Lee S.J."/>
            <person name="Kim Y."/>
            <person name="Won Y.J."/>
        </authorList>
    </citation>
    <scope>NUCLEOTIDE SEQUENCE [LARGE SCALE GENOMIC DNA]</scope>
    <source>
        <strain evidence="1">Wonlab-2016</strain>
    </source>
</reference>